<dbReference type="SMART" id="SM01087">
    <property type="entry name" value="COG6"/>
    <property type="match status" value="1"/>
</dbReference>
<dbReference type="GO" id="GO:0006891">
    <property type="term" value="P:intra-Golgi vesicle-mediated transport"/>
    <property type="evidence" value="ECO:0007669"/>
    <property type="project" value="UniProtKB-UniRule"/>
</dbReference>
<dbReference type="GO" id="GO:0017119">
    <property type="term" value="C:Golgi transport complex"/>
    <property type="evidence" value="ECO:0007669"/>
    <property type="project" value="UniProtKB-UniRule"/>
</dbReference>
<accession>A0AAV5RDJ7</accession>
<comment type="subcellular location">
    <subcellularLocation>
        <location evidence="1 10">Golgi apparatus membrane</location>
        <topology evidence="1 10">Peripheral membrane protein</topology>
    </subcellularLocation>
</comment>
<dbReference type="AlphaFoldDB" id="A0AAV5RDJ7"/>
<evidence type="ECO:0000313" key="14">
    <source>
        <dbReference type="EMBL" id="GMM48679.1"/>
    </source>
</evidence>
<dbReference type="PANTHER" id="PTHR21506:SF0">
    <property type="entry name" value="CONSERVED OLIGOMERIC GOLGI COMPLEX SUBUNIT 6"/>
    <property type="match status" value="1"/>
</dbReference>
<dbReference type="GO" id="GO:0015031">
    <property type="term" value="P:protein transport"/>
    <property type="evidence" value="ECO:0007669"/>
    <property type="project" value="UniProtKB-KW"/>
</dbReference>
<keyword evidence="7 10" id="KW-0472">Membrane</keyword>
<evidence type="ECO:0000259" key="13">
    <source>
        <dbReference type="Pfam" id="PF20653"/>
    </source>
</evidence>
<evidence type="ECO:0000259" key="12">
    <source>
        <dbReference type="Pfam" id="PF06419"/>
    </source>
</evidence>
<keyword evidence="4 10" id="KW-0813">Transport</keyword>
<feature type="region of interest" description="Disordered" evidence="11">
    <location>
        <begin position="54"/>
        <end position="75"/>
    </location>
</feature>
<dbReference type="EMBL" id="BTGB01000009">
    <property type="protein sequence ID" value="GMM48679.1"/>
    <property type="molecule type" value="Genomic_DNA"/>
</dbReference>
<dbReference type="Proteomes" id="UP001378960">
    <property type="component" value="Unassembled WGS sequence"/>
</dbReference>
<feature type="domain" description="Conserved Oligomeric Golgi complex subunit 6 C-terminal" evidence="13">
    <location>
        <begin position="333"/>
        <end position="853"/>
    </location>
</feature>
<evidence type="ECO:0000256" key="5">
    <source>
        <dbReference type="ARBA" id="ARBA00022927"/>
    </source>
</evidence>
<evidence type="ECO:0000256" key="2">
    <source>
        <dbReference type="ARBA" id="ARBA00011023"/>
    </source>
</evidence>
<reference evidence="14 15" key="1">
    <citation type="journal article" date="2023" name="Elife">
        <title>Identification of key yeast species and microbe-microbe interactions impacting larval growth of Drosophila in the wild.</title>
        <authorList>
            <person name="Mure A."/>
            <person name="Sugiura Y."/>
            <person name="Maeda R."/>
            <person name="Honda K."/>
            <person name="Sakurai N."/>
            <person name="Takahashi Y."/>
            <person name="Watada M."/>
            <person name="Katoh T."/>
            <person name="Gotoh A."/>
            <person name="Gotoh Y."/>
            <person name="Taniguchi I."/>
            <person name="Nakamura K."/>
            <person name="Hayashi T."/>
            <person name="Katayama T."/>
            <person name="Uemura T."/>
            <person name="Hattori Y."/>
        </authorList>
    </citation>
    <scope>NUCLEOTIDE SEQUENCE [LARGE SCALE GENOMIC DNA]</scope>
    <source>
        <strain evidence="14 15">PK-24</strain>
    </source>
</reference>
<evidence type="ECO:0000256" key="7">
    <source>
        <dbReference type="ARBA" id="ARBA00023136"/>
    </source>
</evidence>
<dbReference type="InterPro" id="IPR048368">
    <property type="entry name" value="COG6_N"/>
</dbReference>
<comment type="similarity">
    <text evidence="2 10">Belongs to the COG6 family.</text>
</comment>
<dbReference type="InterPro" id="IPR010490">
    <property type="entry name" value="COG6"/>
</dbReference>
<dbReference type="Pfam" id="PF20653">
    <property type="entry name" value="COG6_C"/>
    <property type="match status" value="1"/>
</dbReference>
<evidence type="ECO:0000256" key="10">
    <source>
        <dbReference type="RuleBase" id="RU365075"/>
    </source>
</evidence>
<comment type="function">
    <text evidence="9">Acts as a component of the peripheral membrane COG complex that is involved in intra-Golgi protein trafficking. COG is located at the cis-Golgi, and regulates tethering of retrograde intra-Golgi vesicles and possibly a number of other membrane trafficking events.</text>
</comment>
<evidence type="ECO:0000256" key="4">
    <source>
        <dbReference type="ARBA" id="ARBA00022448"/>
    </source>
</evidence>
<dbReference type="Pfam" id="PF06419">
    <property type="entry name" value="COG6_N"/>
    <property type="match status" value="1"/>
</dbReference>
<evidence type="ECO:0000256" key="9">
    <source>
        <dbReference type="ARBA" id="ARBA00043873"/>
    </source>
</evidence>
<comment type="subunit">
    <text evidence="10">Component of the conserved oligomeric Golgi complex.</text>
</comment>
<organism evidence="14 15">
    <name type="scientific">Pichia kluyveri</name>
    <name type="common">Yeast</name>
    <dbReference type="NCBI Taxonomy" id="36015"/>
    <lineage>
        <taxon>Eukaryota</taxon>
        <taxon>Fungi</taxon>
        <taxon>Dikarya</taxon>
        <taxon>Ascomycota</taxon>
        <taxon>Saccharomycotina</taxon>
        <taxon>Pichiomycetes</taxon>
        <taxon>Pichiales</taxon>
        <taxon>Pichiaceae</taxon>
        <taxon>Pichia</taxon>
    </lineage>
</organism>
<evidence type="ECO:0000256" key="1">
    <source>
        <dbReference type="ARBA" id="ARBA00004395"/>
    </source>
</evidence>
<evidence type="ECO:0000256" key="8">
    <source>
        <dbReference type="ARBA" id="ARBA00031348"/>
    </source>
</evidence>
<keyword evidence="15" id="KW-1185">Reference proteome</keyword>
<evidence type="ECO:0000313" key="15">
    <source>
        <dbReference type="Proteomes" id="UP001378960"/>
    </source>
</evidence>
<comment type="caution">
    <text evidence="14">The sequence shown here is derived from an EMBL/GenBank/DDBJ whole genome shotgun (WGS) entry which is preliminary data.</text>
</comment>
<keyword evidence="6 10" id="KW-0333">Golgi apparatus</keyword>
<comment type="function">
    <text evidence="10">Acts as component of the peripheral membrane COG complex that is involved in intra-Golgi protein trafficking. COG is located at the cis-Golgi, and regulates tethering of retrograde intra-Golgi vesicles and possibly a number of other membrane trafficking events.</text>
</comment>
<evidence type="ECO:0000256" key="6">
    <source>
        <dbReference type="ARBA" id="ARBA00023034"/>
    </source>
</evidence>
<sequence length="865" mass="100071">MDFAYEVDTFDNNSKSNSSISQSDSVSLKLSSLSTADFTKRLQSLSLLGGSYLKSNNDNKENNNNSSNKSLSSNAKSFKRAKNSIDLLNSLDVNYSFINSSPINNNDSYIDLNDTTIIQSKNLNGTILVDKLNNILESQDGYDASIKNSLSVLESRIENETISQKSVINNNNNNNTMEKTFTLQNLTSVGTKGDLSRRNLRGLIEDDLINQYTSQLKSFKKIVNLLENLNPKIQLVNNEYNDLINQINYSVDNSKNIKNDISQLEKKKKQIEIKKNILMAFKSTFTISQYEEHLIRYADLNDATNSMEFFTVIDKIKNIQNNSDVLLGMENEKLGLKIMNQMNNLQLIINERIISYVQKNIDYVYSSNSYDNNLTKNINFPIFQKFLIYLWKNNKENFNLIMQKMTETRSRSISNEFINKLKGYSDEINAHDQLSTNKNFKNNSLYLSSYDTVRFISDTLAYVHSLLVNEMENAKSFFNFDFSLDEDNNDQSFDQNGKIEFNNMIGEIVINIVSGLNNSLKSSVEHILRQESKLSTLVNSFELIELYSLMYHKLLYSNDNKSTEVNDGLSNTMEYLKIETQDRIFFIIKLKLKKIEAEILDENNNNINNILDDTDIIPDWIVEWCTIIDELLGPLSSQKYDDNNNDKHAIGLNDEKWNLLLELLVNKPIEIMDKVKSKSSNDKKQRLIWNLNCTDYLLDKVDINPLLSTKSQFLKSIIDKNTNELINLEFTGLLQSSGLFDIYNLVNMIFKLDDEFFDVSFYQPILENKLFNITTFQIANSKLEEFFANYINQNELNGLMSPKIFNKVFFDSSMKFIDFYNKLSLIVKEYLRDSNDNEIKVFQWDDITIATLLGIEEYYQQQLDQ</sequence>
<protein>
    <recommendedName>
        <fullName evidence="3 10">Conserved oligomeric Golgi complex subunit 6</fullName>
        <shortName evidence="10">COG complex subunit 6</shortName>
    </recommendedName>
    <alternativeName>
        <fullName evidence="8 10">Component of oligomeric Golgi complex 6</fullName>
    </alternativeName>
</protein>
<evidence type="ECO:0000256" key="11">
    <source>
        <dbReference type="SAM" id="MobiDB-lite"/>
    </source>
</evidence>
<dbReference type="PANTHER" id="PTHR21506">
    <property type="entry name" value="COMPONENT OF OLIGOMERIC GOLGI COMPLEX 6"/>
    <property type="match status" value="1"/>
</dbReference>
<keyword evidence="5 10" id="KW-0653">Protein transport</keyword>
<proteinExistence type="inferred from homology"/>
<gene>
    <name evidence="14" type="ORF">DAPK24_052770</name>
</gene>
<evidence type="ECO:0000256" key="3">
    <source>
        <dbReference type="ARBA" id="ARBA00020973"/>
    </source>
</evidence>
<dbReference type="GO" id="GO:0000139">
    <property type="term" value="C:Golgi membrane"/>
    <property type="evidence" value="ECO:0007669"/>
    <property type="project" value="UniProtKB-SubCell"/>
</dbReference>
<dbReference type="InterPro" id="IPR048369">
    <property type="entry name" value="COG6_C"/>
</dbReference>
<feature type="domain" description="Conserved oligomeric complex COG6 N-terminal" evidence="12">
    <location>
        <begin position="196"/>
        <end position="296"/>
    </location>
</feature>
<name>A0AAV5RDJ7_PICKL</name>